<comment type="caution">
    <text evidence="5">The sequence shown here is derived from an EMBL/GenBank/DDBJ whole genome shotgun (WGS) entry which is preliminary data.</text>
</comment>
<dbReference type="GO" id="GO:0003700">
    <property type="term" value="F:DNA-binding transcription factor activity"/>
    <property type="evidence" value="ECO:0007669"/>
    <property type="project" value="TreeGrafter"/>
</dbReference>
<dbReference type="InterPro" id="IPR000843">
    <property type="entry name" value="HTH_LacI"/>
</dbReference>
<evidence type="ECO:0000256" key="2">
    <source>
        <dbReference type="ARBA" id="ARBA00023125"/>
    </source>
</evidence>
<sequence>MKPTIYDVASKANVSISTVSKVLNGTGSISEKTKKRVWDVIEELNYQPSLVSSAKKAMKTIGLLIPDVSNPFMAEITRVIEDNGRKKGFNVMICSTDNDFTKEEEYISMLKQKYVDGMIVATGLQNNRAIQELIESDMPVVMLSREVPFLPVHAVLVDDFQGGYEAAVHLSNLGHKKIFMIAENLNNPTIKQRVNGFKEGLQVSGIPFDEKSVSYSSLDLEDSKQLCLKVLENVEERPTAIFVSTELLAFGVLQAARILDIQVPNQLSLVGFDNSILAKLSNPQLTTIAQPVEEMGAKAIELLVKEITNNKEGKNKVMQRVILSPLLIIRESTLPFSK</sequence>
<dbReference type="EMBL" id="PISE01000011">
    <property type="protein sequence ID" value="PKG24736.1"/>
    <property type="molecule type" value="Genomic_DNA"/>
</dbReference>
<dbReference type="InterPro" id="IPR046335">
    <property type="entry name" value="LacI/GalR-like_sensor"/>
</dbReference>
<dbReference type="SUPFAM" id="SSF53822">
    <property type="entry name" value="Periplasmic binding protein-like I"/>
    <property type="match status" value="1"/>
</dbReference>
<dbReference type="PRINTS" id="PR00036">
    <property type="entry name" value="HTHLACI"/>
</dbReference>
<dbReference type="PANTHER" id="PTHR30146">
    <property type="entry name" value="LACI-RELATED TRANSCRIPTIONAL REPRESSOR"/>
    <property type="match status" value="1"/>
</dbReference>
<dbReference type="InterPro" id="IPR010982">
    <property type="entry name" value="Lambda_DNA-bd_dom_sf"/>
</dbReference>
<dbReference type="PROSITE" id="PS50932">
    <property type="entry name" value="HTH_LACI_2"/>
    <property type="match status" value="1"/>
</dbReference>
<organism evidence="5 6">
    <name type="scientific">Niallia nealsonii</name>
    <dbReference type="NCBI Taxonomy" id="115979"/>
    <lineage>
        <taxon>Bacteria</taxon>
        <taxon>Bacillati</taxon>
        <taxon>Bacillota</taxon>
        <taxon>Bacilli</taxon>
        <taxon>Bacillales</taxon>
        <taxon>Bacillaceae</taxon>
        <taxon>Niallia</taxon>
    </lineage>
</organism>
<dbReference type="Pfam" id="PF13377">
    <property type="entry name" value="Peripla_BP_3"/>
    <property type="match status" value="1"/>
</dbReference>
<evidence type="ECO:0000256" key="3">
    <source>
        <dbReference type="ARBA" id="ARBA00023163"/>
    </source>
</evidence>
<dbReference type="GO" id="GO:0000976">
    <property type="term" value="F:transcription cis-regulatory region binding"/>
    <property type="evidence" value="ECO:0007669"/>
    <property type="project" value="TreeGrafter"/>
</dbReference>
<keyword evidence="3" id="KW-0804">Transcription</keyword>
<dbReference type="CDD" id="cd06267">
    <property type="entry name" value="PBP1_LacI_sugar_binding-like"/>
    <property type="match status" value="1"/>
</dbReference>
<keyword evidence="1" id="KW-0805">Transcription regulation</keyword>
<dbReference type="Pfam" id="PF00356">
    <property type="entry name" value="LacI"/>
    <property type="match status" value="1"/>
</dbReference>
<evidence type="ECO:0000313" key="5">
    <source>
        <dbReference type="EMBL" id="PKG24736.1"/>
    </source>
</evidence>
<dbReference type="AlphaFoldDB" id="A0A2N0Z5E4"/>
<protein>
    <submittedName>
        <fullName evidence="5">LacI family transcriptional regulator</fullName>
    </submittedName>
</protein>
<evidence type="ECO:0000259" key="4">
    <source>
        <dbReference type="PROSITE" id="PS50932"/>
    </source>
</evidence>
<accession>A0A2N0Z5E4</accession>
<dbReference type="RefSeq" id="WP_101176204.1">
    <property type="nucleotide sequence ID" value="NZ_PISE01000011.1"/>
</dbReference>
<dbReference type="PROSITE" id="PS00356">
    <property type="entry name" value="HTH_LACI_1"/>
    <property type="match status" value="1"/>
</dbReference>
<evidence type="ECO:0000313" key="6">
    <source>
        <dbReference type="Proteomes" id="UP000233375"/>
    </source>
</evidence>
<keyword evidence="2" id="KW-0238">DNA-binding</keyword>
<proteinExistence type="predicted"/>
<keyword evidence="6" id="KW-1185">Reference proteome</keyword>
<dbReference type="SUPFAM" id="SSF47413">
    <property type="entry name" value="lambda repressor-like DNA-binding domains"/>
    <property type="match status" value="1"/>
</dbReference>
<dbReference type="SMART" id="SM00354">
    <property type="entry name" value="HTH_LACI"/>
    <property type="match status" value="1"/>
</dbReference>
<name>A0A2N0Z5E4_9BACI</name>
<dbReference type="CDD" id="cd01392">
    <property type="entry name" value="HTH_LacI"/>
    <property type="match status" value="1"/>
</dbReference>
<gene>
    <name evidence="5" type="ORF">CWS01_05665</name>
</gene>
<dbReference type="Gene3D" id="1.10.260.40">
    <property type="entry name" value="lambda repressor-like DNA-binding domains"/>
    <property type="match status" value="1"/>
</dbReference>
<evidence type="ECO:0000256" key="1">
    <source>
        <dbReference type="ARBA" id="ARBA00023015"/>
    </source>
</evidence>
<dbReference type="Proteomes" id="UP000233375">
    <property type="component" value="Unassembled WGS sequence"/>
</dbReference>
<reference evidence="5 6" key="1">
    <citation type="journal article" date="2003" name="Int. J. Syst. Evol. Microbiol.">
        <title>Bacillus nealsonii sp. nov., isolated from a spacecraft-assembly facility, whose spores are gamma-radiation resistant.</title>
        <authorList>
            <person name="Venkateswaran K."/>
            <person name="Kempf M."/>
            <person name="Chen F."/>
            <person name="Satomi M."/>
            <person name="Nicholson W."/>
            <person name="Kern R."/>
        </authorList>
    </citation>
    <scope>NUCLEOTIDE SEQUENCE [LARGE SCALE GENOMIC DNA]</scope>
    <source>
        <strain evidence="5 6">FO-92</strain>
    </source>
</reference>
<dbReference type="Gene3D" id="3.40.50.2300">
    <property type="match status" value="2"/>
</dbReference>
<dbReference type="OrthoDB" id="9796186at2"/>
<dbReference type="PANTHER" id="PTHR30146:SF147">
    <property type="entry name" value="HTH-TYPE TRANSCRIPTIONAL REGULATOR DEGA"/>
    <property type="match status" value="1"/>
</dbReference>
<dbReference type="InterPro" id="IPR028082">
    <property type="entry name" value="Peripla_BP_I"/>
</dbReference>
<feature type="domain" description="HTH lacI-type" evidence="4">
    <location>
        <begin position="3"/>
        <end position="57"/>
    </location>
</feature>